<proteinExistence type="predicted"/>
<dbReference type="EMBL" id="MG603697">
    <property type="protein sequence ID" value="AUG88487.1"/>
    <property type="molecule type" value="Genomic_DNA"/>
</dbReference>
<evidence type="ECO:0000313" key="2">
    <source>
        <dbReference type="EMBL" id="AUG88487.1"/>
    </source>
</evidence>
<sequence length="239" mass="26018">MPLDGARYISQMTETLPNNTDPRSEGAGQIRAVKRVLKNTFPNIDGPVDVDPDLLNILHQHLFTRGMMMEWTGPINQIPEYWTFADGITVQLAEGGTYTPPDFRDKFSKCASYDSNGLPIEDVGETGGDHNGVASHEHPHTHSRGTMEIEGSMTKISETWADSGEAEGAFEKQGGHPGPKTPRETDTSNTGRMRFKASNNWTGVTSQPEGDGVVAGTDGGNQPAYRITAYIVYVGPHTK</sequence>
<protein>
    <recommendedName>
        <fullName evidence="4">Tail fiber protein</fullName>
    </recommendedName>
</protein>
<evidence type="ECO:0008006" key="4">
    <source>
        <dbReference type="Google" id="ProtNLM"/>
    </source>
</evidence>
<dbReference type="Proteomes" id="UP000240283">
    <property type="component" value="Segment"/>
</dbReference>
<feature type="region of interest" description="Disordered" evidence="1">
    <location>
        <begin position="166"/>
        <end position="194"/>
    </location>
</feature>
<gene>
    <name evidence="2" type="ORF">VPR_123</name>
</gene>
<organism evidence="2 3">
    <name type="scientific">Vibrio phage Vp_R1</name>
    <dbReference type="NCBI Taxonomy" id="2059867"/>
    <lineage>
        <taxon>Viruses</taxon>
        <taxon>Duplodnaviria</taxon>
        <taxon>Heunggongvirae</taxon>
        <taxon>Uroviricota</taxon>
        <taxon>Caudoviricetes</taxon>
        <taxon>Grimontviridae</taxon>
        <taxon>Dalianvirus</taxon>
        <taxon>Dalianvirus R1</taxon>
    </lineage>
</organism>
<name>A0A2H5BQ75_9CAUD</name>
<evidence type="ECO:0000256" key="1">
    <source>
        <dbReference type="SAM" id="MobiDB-lite"/>
    </source>
</evidence>
<reference evidence="2 3" key="1">
    <citation type="submission" date="2017-12" db="EMBL/GenBank/DDBJ databases">
        <title>Genomic analysis of a novel phage Vp_R1 lytic to Vibrio parahaemolyticus.</title>
        <authorList>
            <person name="Ren H."/>
            <person name="Li Z."/>
        </authorList>
    </citation>
    <scope>NUCLEOTIDE SEQUENCE [LARGE SCALE GENOMIC DNA]</scope>
</reference>
<accession>A0A2H5BQ75</accession>
<evidence type="ECO:0000313" key="3">
    <source>
        <dbReference type="Proteomes" id="UP000240283"/>
    </source>
</evidence>
<dbReference type="SUPFAM" id="SSF88874">
    <property type="entry name" value="Receptor-binding domain of short tail fibre protein gp12"/>
    <property type="match status" value="1"/>
</dbReference>
<keyword evidence="3" id="KW-1185">Reference proteome</keyword>